<dbReference type="Pfam" id="PF00483">
    <property type="entry name" value="NTP_transferase"/>
    <property type="match status" value="1"/>
</dbReference>
<dbReference type="SUPFAM" id="SSF53448">
    <property type="entry name" value="Nucleotide-diphospho-sugar transferases"/>
    <property type="match status" value="1"/>
</dbReference>
<evidence type="ECO:0000256" key="1">
    <source>
        <dbReference type="PROSITE-ProRule" id="PRU00703"/>
    </source>
</evidence>
<dbReference type="EMBL" id="BLAU01000001">
    <property type="protein sequence ID" value="GET21579.1"/>
    <property type="molecule type" value="Genomic_DNA"/>
</dbReference>
<dbReference type="InterPro" id="IPR050486">
    <property type="entry name" value="Mannose-1P_guanyltransferase"/>
</dbReference>
<dbReference type="Gene3D" id="3.10.580.10">
    <property type="entry name" value="CBS-domain"/>
    <property type="match status" value="1"/>
</dbReference>
<dbReference type="InterPro" id="IPR005835">
    <property type="entry name" value="NTP_transferase_dom"/>
</dbReference>
<reference evidence="3 6" key="2">
    <citation type="submission" date="2019-10" db="EMBL/GenBank/DDBJ databases">
        <title>Prolixibacter strains distinguished by the presence of nitrate reductase genes were adept at nitrate-dependent anaerobic corrosion of metallic iron and carbon steel.</title>
        <authorList>
            <person name="Iino T."/>
            <person name="Shono N."/>
            <person name="Ito K."/>
            <person name="Nakamura R."/>
            <person name="Sueoka K."/>
            <person name="Harayama S."/>
            <person name="Ohkuma M."/>
        </authorList>
    </citation>
    <scope>NUCLEOTIDE SEQUENCE [LARGE SCALE GENOMIC DNA]</scope>
    <source>
        <strain evidence="3 6">MIC1-1</strain>
    </source>
</reference>
<evidence type="ECO:0000313" key="4">
    <source>
        <dbReference type="EMBL" id="PSK81336.1"/>
    </source>
</evidence>
<dbReference type="SUPFAM" id="SSF54631">
    <property type="entry name" value="CBS-domain pair"/>
    <property type="match status" value="1"/>
</dbReference>
<dbReference type="RefSeq" id="WP_106543326.1">
    <property type="nucleotide sequence ID" value="NZ_BLAU01000001.1"/>
</dbReference>
<accession>A0A2P8C8P5</accession>
<dbReference type="Proteomes" id="UP000240621">
    <property type="component" value="Unassembled WGS sequence"/>
</dbReference>
<reference evidence="4 5" key="1">
    <citation type="submission" date="2018-03" db="EMBL/GenBank/DDBJ databases">
        <title>Genomic Encyclopedia of Archaeal and Bacterial Type Strains, Phase II (KMG-II): from individual species to whole genera.</title>
        <authorList>
            <person name="Goeker M."/>
        </authorList>
    </citation>
    <scope>NUCLEOTIDE SEQUENCE [LARGE SCALE GENOMIC DNA]</scope>
    <source>
        <strain evidence="4 5">DSM 27267</strain>
    </source>
</reference>
<organism evidence="4 5">
    <name type="scientific">Prolixibacter denitrificans</name>
    <dbReference type="NCBI Taxonomy" id="1541063"/>
    <lineage>
        <taxon>Bacteria</taxon>
        <taxon>Pseudomonadati</taxon>
        <taxon>Bacteroidota</taxon>
        <taxon>Bacteroidia</taxon>
        <taxon>Marinilabiliales</taxon>
        <taxon>Prolixibacteraceae</taxon>
        <taxon>Prolixibacter</taxon>
    </lineage>
</organism>
<dbReference type="OrthoDB" id="9813880at2"/>
<keyword evidence="1" id="KW-0129">CBS domain</keyword>
<name>A0A2P8C8P5_9BACT</name>
<dbReference type="InterPro" id="IPR000644">
    <property type="entry name" value="CBS_dom"/>
</dbReference>
<protein>
    <submittedName>
        <fullName evidence="4">CBS domain protein</fullName>
    </submittedName>
</protein>
<dbReference type="Gene3D" id="3.90.550.10">
    <property type="entry name" value="Spore Coat Polysaccharide Biosynthesis Protein SpsA, Chain A"/>
    <property type="match status" value="1"/>
</dbReference>
<gene>
    <name evidence="4" type="ORF">CLV93_110120</name>
    <name evidence="3" type="ORF">JCM18694_18250</name>
</gene>
<dbReference type="PANTHER" id="PTHR22572">
    <property type="entry name" value="SUGAR-1-PHOSPHATE GUANYL TRANSFERASE"/>
    <property type="match status" value="1"/>
</dbReference>
<dbReference type="EMBL" id="PYGC01000010">
    <property type="protein sequence ID" value="PSK81336.1"/>
    <property type="molecule type" value="Genomic_DNA"/>
</dbReference>
<evidence type="ECO:0000313" key="6">
    <source>
        <dbReference type="Proteomes" id="UP000396862"/>
    </source>
</evidence>
<comment type="caution">
    <text evidence="4">The sequence shown here is derived from an EMBL/GenBank/DDBJ whole genome shotgun (WGS) entry which is preliminary data.</text>
</comment>
<keyword evidence="6" id="KW-1185">Reference proteome</keyword>
<evidence type="ECO:0000313" key="5">
    <source>
        <dbReference type="Proteomes" id="UP000240621"/>
    </source>
</evidence>
<proteinExistence type="predicted"/>
<sequence length="350" mass="39846">MRDFTKNIIAQTASVIEAMKKLNEIPDSLTLFVVDEQQRLVGTLTDGDIRRGFINGLTLNNNVEKFMLLHFHKINNGFSVHDFKHAREKGVRLLPVLDNTGKIRKVYDLKKRKSILPVECMIMAGGRGERLRPLTDSTPKPLLPLGDKPIIEHNIDRLISFGIEKIYISVKYLGQQIVDYLGDGSSKGISIEYIWEEQPLGTAGALSLVNTFKSNHILLMNSDLFTDINFEELYLTVLEEDASMGVATTPYTTKVPYGIFQVDRNRVIGLKEKPTYTNYANAGIYILKKECIRKIPHNTHFNITDLMEKLIKEDMAVIHDPIVGYWIDIGQHQDYINAQEIVKHIENGYN</sequence>
<dbReference type="InterPro" id="IPR046342">
    <property type="entry name" value="CBS_dom_sf"/>
</dbReference>
<dbReference type="Proteomes" id="UP000396862">
    <property type="component" value="Unassembled WGS sequence"/>
</dbReference>
<evidence type="ECO:0000313" key="3">
    <source>
        <dbReference type="EMBL" id="GET21579.1"/>
    </source>
</evidence>
<feature type="domain" description="CBS" evidence="2">
    <location>
        <begin position="1"/>
        <end position="59"/>
    </location>
</feature>
<dbReference type="PROSITE" id="PS51371">
    <property type="entry name" value="CBS"/>
    <property type="match status" value="1"/>
</dbReference>
<evidence type="ECO:0000259" key="2">
    <source>
        <dbReference type="PROSITE" id="PS51371"/>
    </source>
</evidence>
<dbReference type="Pfam" id="PF00571">
    <property type="entry name" value="CBS"/>
    <property type="match status" value="1"/>
</dbReference>
<dbReference type="AlphaFoldDB" id="A0A2P8C8P5"/>
<dbReference type="CDD" id="cd06426">
    <property type="entry name" value="NTP_transferase_like_2"/>
    <property type="match status" value="1"/>
</dbReference>
<dbReference type="InterPro" id="IPR029044">
    <property type="entry name" value="Nucleotide-diphossugar_trans"/>
</dbReference>